<reference evidence="1 2" key="1">
    <citation type="submission" date="2024-08" db="EMBL/GenBank/DDBJ databases">
        <title>Gnathostoma spinigerum genome.</title>
        <authorList>
            <person name="Gonzalez-Bertolin B."/>
            <person name="Monzon S."/>
            <person name="Zaballos A."/>
            <person name="Jimenez P."/>
            <person name="Dekumyoy P."/>
            <person name="Varona S."/>
            <person name="Cuesta I."/>
            <person name="Sumanam S."/>
            <person name="Adisakwattana P."/>
            <person name="Gasser R.B."/>
            <person name="Hernandez-Gonzalez A."/>
            <person name="Young N.D."/>
            <person name="Perteguer M.J."/>
        </authorList>
    </citation>
    <scope>NUCLEOTIDE SEQUENCE [LARGE SCALE GENOMIC DNA]</scope>
    <source>
        <strain evidence="1">AL3</strain>
        <tissue evidence="1">Liver</tissue>
    </source>
</reference>
<dbReference type="Proteomes" id="UP001608902">
    <property type="component" value="Unassembled WGS sequence"/>
</dbReference>
<dbReference type="AlphaFoldDB" id="A0ABD6EV32"/>
<evidence type="ECO:0000313" key="2">
    <source>
        <dbReference type="Proteomes" id="UP001608902"/>
    </source>
</evidence>
<evidence type="ECO:0000313" key="1">
    <source>
        <dbReference type="EMBL" id="MFH4983736.1"/>
    </source>
</evidence>
<comment type="caution">
    <text evidence="1">The sequence shown here is derived from an EMBL/GenBank/DDBJ whole genome shotgun (WGS) entry which is preliminary data.</text>
</comment>
<protein>
    <submittedName>
        <fullName evidence="1">Uncharacterized protein</fullName>
    </submittedName>
</protein>
<proteinExistence type="predicted"/>
<organism evidence="1 2">
    <name type="scientific">Gnathostoma spinigerum</name>
    <dbReference type="NCBI Taxonomy" id="75299"/>
    <lineage>
        <taxon>Eukaryota</taxon>
        <taxon>Metazoa</taxon>
        <taxon>Ecdysozoa</taxon>
        <taxon>Nematoda</taxon>
        <taxon>Chromadorea</taxon>
        <taxon>Rhabditida</taxon>
        <taxon>Spirurina</taxon>
        <taxon>Gnathostomatomorpha</taxon>
        <taxon>Gnathostomatoidea</taxon>
        <taxon>Gnathostomatidae</taxon>
        <taxon>Gnathostoma</taxon>
    </lineage>
</organism>
<dbReference type="EMBL" id="JBGFUD010013530">
    <property type="protein sequence ID" value="MFH4983736.1"/>
    <property type="molecule type" value="Genomic_DNA"/>
</dbReference>
<keyword evidence="2" id="KW-1185">Reference proteome</keyword>
<name>A0ABD6EV32_9BILA</name>
<accession>A0ABD6EV32</accession>
<sequence length="84" mass="9235">MVKHVKYRNLSFFDLQYVTYEKKLPVAATVVSAGAGASPPPRPVDGPGTGATGGYALIWMRSNNFQLSHHKRLDSLFFSLPVVQ</sequence>
<gene>
    <name evidence="1" type="ORF">AB6A40_010445</name>
</gene>